<dbReference type="SUPFAM" id="SSF46785">
    <property type="entry name" value="Winged helix' DNA-binding domain"/>
    <property type="match status" value="1"/>
</dbReference>
<dbReference type="InterPro" id="IPR011991">
    <property type="entry name" value="ArsR-like_HTH"/>
</dbReference>
<dbReference type="PANTHER" id="PTHR33154:SF33">
    <property type="entry name" value="TRANSCRIPTIONAL REPRESSOR SDPR"/>
    <property type="match status" value="1"/>
</dbReference>
<dbReference type="RefSeq" id="WP_011421679.1">
    <property type="nucleotide sequence ID" value="NC_007760.1"/>
</dbReference>
<evidence type="ECO:0000259" key="4">
    <source>
        <dbReference type="PROSITE" id="PS50987"/>
    </source>
</evidence>
<dbReference type="eggNOG" id="COG0640">
    <property type="taxonomic scope" value="Bacteria"/>
</dbReference>
<reference evidence="5 6" key="1">
    <citation type="submission" date="2006-01" db="EMBL/GenBank/DDBJ databases">
        <title>Complete sequence of Anaeromyxobacter dehalogenans 2CP-C.</title>
        <authorList>
            <consortium name="US DOE Joint Genome Institute"/>
            <person name="Copeland A."/>
            <person name="Lucas S."/>
            <person name="Lapidus A."/>
            <person name="Barry K."/>
            <person name="Detter J.C."/>
            <person name="Glavina T."/>
            <person name="Hammon N."/>
            <person name="Israni S."/>
            <person name="Pitluck S."/>
            <person name="Brettin T."/>
            <person name="Bruce D."/>
            <person name="Han C."/>
            <person name="Tapia R."/>
            <person name="Gilna P."/>
            <person name="Kiss H."/>
            <person name="Schmutz J."/>
            <person name="Larimer F."/>
            <person name="Land M."/>
            <person name="Kyrpides N."/>
            <person name="Anderson I."/>
            <person name="Sanford R.A."/>
            <person name="Ritalahti K.M."/>
            <person name="Thomas H.S."/>
            <person name="Kirby J.R."/>
            <person name="Zhulin I.B."/>
            <person name="Loeffler F.E."/>
            <person name="Richardson P."/>
        </authorList>
    </citation>
    <scope>NUCLEOTIDE SEQUENCE [LARGE SCALE GENOMIC DNA]</scope>
    <source>
        <strain evidence="5 6">2CP-C</strain>
    </source>
</reference>
<dbReference type="SMART" id="SM00418">
    <property type="entry name" value="HTH_ARSR"/>
    <property type="match status" value="1"/>
</dbReference>
<dbReference type="PROSITE" id="PS50987">
    <property type="entry name" value="HTH_ARSR_2"/>
    <property type="match status" value="1"/>
</dbReference>
<organism evidence="5 6">
    <name type="scientific">Anaeromyxobacter dehalogenans (strain 2CP-C)</name>
    <dbReference type="NCBI Taxonomy" id="290397"/>
    <lineage>
        <taxon>Bacteria</taxon>
        <taxon>Pseudomonadati</taxon>
        <taxon>Myxococcota</taxon>
        <taxon>Myxococcia</taxon>
        <taxon>Myxococcales</taxon>
        <taxon>Cystobacterineae</taxon>
        <taxon>Anaeromyxobacteraceae</taxon>
        <taxon>Anaeromyxobacter</taxon>
    </lineage>
</organism>
<keyword evidence="3" id="KW-0804">Transcription</keyword>
<dbReference type="KEGG" id="ade:Adeh_2627"/>
<dbReference type="InterPro" id="IPR036388">
    <property type="entry name" value="WH-like_DNA-bd_sf"/>
</dbReference>
<accession>Q2IL67</accession>
<dbReference type="Gene3D" id="1.10.10.10">
    <property type="entry name" value="Winged helix-like DNA-binding domain superfamily/Winged helix DNA-binding domain"/>
    <property type="match status" value="1"/>
</dbReference>
<dbReference type="AlphaFoldDB" id="Q2IL67"/>
<feature type="domain" description="HTH arsR-type" evidence="4">
    <location>
        <begin position="11"/>
        <end position="102"/>
    </location>
</feature>
<dbReference type="Proteomes" id="UP000001935">
    <property type="component" value="Chromosome"/>
</dbReference>
<dbReference type="NCBIfam" id="NF033788">
    <property type="entry name" value="HTH_metalloreg"/>
    <property type="match status" value="1"/>
</dbReference>
<dbReference type="Pfam" id="PF01022">
    <property type="entry name" value="HTH_5"/>
    <property type="match status" value="1"/>
</dbReference>
<dbReference type="InterPro" id="IPR036390">
    <property type="entry name" value="WH_DNA-bd_sf"/>
</dbReference>
<dbReference type="OrthoDB" id="9800049at2"/>
<dbReference type="InterPro" id="IPR001845">
    <property type="entry name" value="HTH_ArsR_DNA-bd_dom"/>
</dbReference>
<dbReference type="PANTHER" id="PTHR33154">
    <property type="entry name" value="TRANSCRIPTIONAL REGULATOR, ARSR FAMILY"/>
    <property type="match status" value="1"/>
</dbReference>
<evidence type="ECO:0000313" key="5">
    <source>
        <dbReference type="EMBL" id="ABC82397.1"/>
    </source>
</evidence>
<evidence type="ECO:0000256" key="3">
    <source>
        <dbReference type="ARBA" id="ARBA00023163"/>
    </source>
</evidence>
<dbReference type="CDD" id="cd00090">
    <property type="entry name" value="HTH_ARSR"/>
    <property type="match status" value="1"/>
</dbReference>
<evidence type="ECO:0000256" key="2">
    <source>
        <dbReference type="ARBA" id="ARBA00023125"/>
    </source>
</evidence>
<keyword evidence="2" id="KW-0238">DNA-binding</keyword>
<dbReference type="GO" id="GO:0003677">
    <property type="term" value="F:DNA binding"/>
    <property type="evidence" value="ECO:0007669"/>
    <property type="project" value="UniProtKB-KW"/>
</dbReference>
<sequence length="102" mass="11232">MSAPPPLPVYADPERAERVAAVLKAVAHPLRLRLVALLCQGDETVGALAERLGADPEIVSQQLRVLRDHGLVAAAREAGFARYRLAEENLRGLLHCMERCRR</sequence>
<keyword evidence="1" id="KW-0805">Transcription regulation</keyword>
<dbReference type="GO" id="GO:0003700">
    <property type="term" value="F:DNA-binding transcription factor activity"/>
    <property type="evidence" value="ECO:0007669"/>
    <property type="project" value="InterPro"/>
</dbReference>
<protein>
    <submittedName>
        <fullName evidence="5">Transcriptional regulator, ArsR family</fullName>
    </submittedName>
</protein>
<gene>
    <name evidence="5" type="ordered locus">Adeh_2627</name>
</gene>
<dbReference type="InterPro" id="IPR051081">
    <property type="entry name" value="HTH_MetalResp_TranReg"/>
</dbReference>
<dbReference type="HOGENOM" id="CLU_097806_6_2_7"/>
<dbReference type="EMBL" id="CP000251">
    <property type="protein sequence ID" value="ABC82397.1"/>
    <property type="molecule type" value="Genomic_DNA"/>
</dbReference>
<name>Q2IL67_ANADE</name>
<evidence type="ECO:0000313" key="6">
    <source>
        <dbReference type="Proteomes" id="UP000001935"/>
    </source>
</evidence>
<evidence type="ECO:0000256" key="1">
    <source>
        <dbReference type="ARBA" id="ARBA00023015"/>
    </source>
</evidence>
<proteinExistence type="predicted"/>
<dbReference type="STRING" id="290397.Adeh_2627"/>
<dbReference type="PRINTS" id="PR00778">
    <property type="entry name" value="HTHARSR"/>
</dbReference>